<dbReference type="CDD" id="cd00081">
    <property type="entry name" value="Hint"/>
    <property type="match status" value="1"/>
</dbReference>
<dbReference type="Pfam" id="PF17289">
    <property type="entry name" value="Terminase_6C"/>
    <property type="match status" value="1"/>
</dbReference>
<gene>
    <name evidence="3" type="ORF">MM415A02779_0011</name>
</gene>
<protein>
    <submittedName>
        <fullName evidence="3">Putative terminase</fullName>
    </submittedName>
</protein>
<dbReference type="Gene3D" id="3.40.50.300">
    <property type="entry name" value="P-loop containing nucleotide triphosphate hydrolases"/>
    <property type="match status" value="1"/>
</dbReference>
<evidence type="ECO:0000313" key="3">
    <source>
        <dbReference type="EMBL" id="QJA72374.1"/>
    </source>
</evidence>
<reference evidence="3" key="1">
    <citation type="submission" date="2020-03" db="EMBL/GenBank/DDBJ databases">
        <title>The deep terrestrial virosphere.</title>
        <authorList>
            <person name="Holmfeldt K."/>
            <person name="Nilsson E."/>
            <person name="Simone D."/>
            <person name="Lopez-Fernandez M."/>
            <person name="Wu X."/>
            <person name="de Brujin I."/>
            <person name="Lundin D."/>
            <person name="Andersson A."/>
            <person name="Bertilsson S."/>
            <person name="Dopson M."/>
        </authorList>
    </citation>
    <scope>NUCLEOTIDE SEQUENCE</scope>
    <source>
        <strain evidence="3">MM415A02779</strain>
    </source>
</reference>
<accession>A0A6M3JQK7</accession>
<dbReference type="InterPro" id="IPR035421">
    <property type="entry name" value="Terminase_6C"/>
</dbReference>
<name>A0A6M3JQK7_9ZZZZ</name>
<dbReference type="PROSITE" id="PS50817">
    <property type="entry name" value="INTEIN_N_TER"/>
    <property type="match status" value="1"/>
</dbReference>
<proteinExistence type="predicted"/>
<dbReference type="SUPFAM" id="SSF51294">
    <property type="entry name" value="Hedgehog/intein (Hint) domain"/>
    <property type="match status" value="1"/>
</dbReference>
<keyword evidence="1" id="KW-1188">Viral release from host cell</keyword>
<dbReference type="GO" id="GO:0016539">
    <property type="term" value="P:intein-mediated protein splicing"/>
    <property type="evidence" value="ECO:0007669"/>
    <property type="project" value="InterPro"/>
</dbReference>
<organism evidence="3">
    <name type="scientific">viral metagenome</name>
    <dbReference type="NCBI Taxonomy" id="1070528"/>
    <lineage>
        <taxon>unclassified sequences</taxon>
        <taxon>metagenomes</taxon>
        <taxon>organismal metagenomes</taxon>
    </lineage>
</organism>
<dbReference type="InterPro" id="IPR030934">
    <property type="entry name" value="Intein_C"/>
</dbReference>
<feature type="domain" description="Terminase large subunit gp17-like C-terminal" evidence="2">
    <location>
        <begin position="262"/>
        <end position="377"/>
    </location>
</feature>
<dbReference type="InterPro" id="IPR036844">
    <property type="entry name" value="Hint_dom_sf"/>
</dbReference>
<sequence length="682" mass="75988">MADNDAIRVMLPRPHPKQQEFILHPAKRKVIRAGRRGGKTVGVSIYGTEQFLHGHRVLYAAPTMEQVGRFWTTVIRALSGPISLGMFRKNESEHFIELQGTEQRLKAKTAWNANSLRGDYADVLILDEFQLMNEETWNTVGAPMLLDNDGDAVFIYTPPSLKSRSVSKADDPQHAAKMFKKATELMESGSDRWATFHFTSMDNPHLSRAALDEIASDMTSLAYRMEIQAEDVNEAPGALWTRKMIDDNRVLSAPDFHRVVVAVDPATTAAGDEAGVMVCGSAGDHAFLVADRTTEGSPLVWAKSAVSAYHNFNADCIVAEKNQGGEMVEITIHQVDSDVPVKLVHASRGKYVRAEPISAKAEKGLIHHVGNFPKLEDELCVVADTWVTTQYGKKPIQFVTTDDFVLTRKGFVRVVNAGCTGFVDKLVKISTRNGRNLLTTIHHPVYNKISGFVEARSLEKGNILEVNRLWRTSPLGSTNMENPLLSMDRDGLSQRMGITKIEKENCYIDLFGSTTTERFQVALMFIIRMAISSIIISRILRRRHGRDMSHITLGIGGLKKSESAFQILGRTTGKQKNLTKSFAPDAELSLRVPEQGPCFVKEFAEEDTIQSIDIIDCPSTPVFNLHTQDPHEYFANEILVHNCLWTPGDSSPNRLDAFVWGMTELMVFDPAFDPLDLEGARM</sequence>
<dbReference type="PROSITE" id="PS50818">
    <property type="entry name" value="INTEIN_C_TER"/>
    <property type="match status" value="1"/>
</dbReference>
<dbReference type="InterPro" id="IPR027417">
    <property type="entry name" value="P-loop_NTPase"/>
</dbReference>
<dbReference type="InterPro" id="IPR006141">
    <property type="entry name" value="Intein_N"/>
</dbReference>
<evidence type="ECO:0000256" key="1">
    <source>
        <dbReference type="ARBA" id="ARBA00022612"/>
    </source>
</evidence>
<dbReference type="AlphaFoldDB" id="A0A6M3JQK7"/>
<dbReference type="Gene3D" id="2.170.16.10">
    <property type="entry name" value="Hedgehog/Intein (Hint) domain"/>
    <property type="match status" value="2"/>
</dbReference>
<evidence type="ECO:0000259" key="2">
    <source>
        <dbReference type="Pfam" id="PF17289"/>
    </source>
</evidence>
<dbReference type="EMBL" id="MT141946">
    <property type="protein sequence ID" value="QJA72374.1"/>
    <property type="molecule type" value="Genomic_DNA"/>
</dbReference>